<proteinExistence type="predicted"/>
<sequence>MRNALSIDVEEYFQVEAFAQVISRPLWELLEPRLPQVLPPLLDLLEARGVRATFFCLGWVAKRYPALIKEIAARGHELASHGWSHVPIFRLSPEEFRKEVRDSKALLEDLAGRRIEGFRASTYSITPKTLWALPVLAEEGYRYDSSIFPIRHDLYGFPRAPRFPFLLKDLALKEFPISTVKLGPLNIPVAGGGYFRLFPYPVTRRLLRLFNRKEKKPFVFYVHPWEFDPLQPRLNG</sequence>
<organism evidence="2">
    <name type="scientific">Thermodesulfatator atlanticus</name>
    <dbReference type="NCBI Taxonomy" id="501497"/>
    <lineage>
        <taxon>Bacteria</taxon>
        <taxon>Pseudomonadati</taxon>
        <taxon>Thermodesulfobacteriota</taxon>
        <taxon>Thermodesulfobacteria</taxon>
        <taxon>Thermodesulfobacteriales</taxon>
        <taxon>Thermodesulfatatoraceae</taxon>
        <taxon>Thermodesulfatator</taxon>
    </lineage>
</organism>
<dbReference type="GO" id="GO:0005975">
    <property type="term" value="P:carbohydrate metabolic process"/>
    <property type="evidence" value="ECO:0007669"/>
    <property type="project" value="InterPro"/>
</dbReference>
<dbReference type="GO" id="GO:0016810">
    <property type="term" value="F:hydrolase activity, acting on carbon-nitrogen (but not peptide) bonds"/>
    <property type="evidence" value="ECO:0007669"/>
    <property type="project" value="InterPro"/>
</dbReference>
<dbReference type="InterPro" id="IPR011330">
    <property type="entry name" value="Glyco_hydro/deAcase_b/a-brl"/>
</dbReference>
<reference evidence="2" key="1">
    <citation type="journal article" date="2020" name="mSystems">
        <title>Genome- and Community-Level Interaction Insights into Carbon Utilization and Element Cycling Functions of Hydrothermarchaeota in Hydrothermal Sediment.</title>
        <authorList>
            <person name="Zhou Z."/>
            <person name="Liu Y."/>
            <person name="Xu W."/>
            <person name="Pan J."/>
            <person name="Luo Z.H."/>
            <person name="Li M."/>
        </authorList>
    </citation>
    <scope>NUCLEOTIDE SEQUENCE [LARGE SCALE GENOMIC DNA]</scope>
    <source>
        <strain evidence="2">HyVt-533</strain>
    </source>
</reference>
<dbReference type="PROSITE" id="PS51677">
    <property type="entry name" value="NODB"/>
    <property type="match status" value="1"/>
</dbReference>
<evidence type="ECO:0000313" key="2">
    <source>
        <dbReference type="EMBL" id="HHI96637.1"/>
    </source>
</evidence>
<dbReference type="AlphaFoldDB" id="A0A7V5NZ24"/>
<dbReference type="InterPro" id="IPR045235">
    <property type="entry name" value="PuuE_HpPgdA-like"/>
</dbReference>
<dbReference type="InterPro" id="IPR014344">
    <property type="entry name" value="XrtA_polysacc_deacetyl"/>
</dbReference>
<dbReference type="PANTHER" id="PTHR47561">
    <property type="entry name" value="POLYSACCHARIDE DEACETYLASE FAMILY PROTEIN (AFU_ORTHOLOGUE AFUA_6G05030)"/>
    <property type="match status" value="1"/>
</dbReference>
<dbReference type="EMBL" id="DROK01000062">
    <property type="protein sequence ID" value="HHI96637.1"/>
    <property type="molecule type" value="Genomic_DNA"/>
</dbReference>
<dbReference type="NCBIfam" id="TIGR03006">
    <property type="entry name" value="pepcterm_polyde"/>
    <property type="match status" value="1"/>
</dbReference>
<accession>A0A7V5NZ24</accession>
<feature type="non-terminal residue" evidence="2">
    <location>
        <position position="236"/>
    </location>
</feature>
<dbReference type="PANTHER" id="PTHR47561:SF1">
    <property type="entry name" value="POLYSACCHARIDE DEACETYLASE FAMILY PROTEIN (AFU_ORTHOLOGUE AFUA_6G05030)"/>
    <property type="match status" value="1"/>
</dbReference>
<dbReference type="InterPro" id="IPR022560">
    <property type="entry name" value="DUF3473"/>
</dbReference>
<dbReference type="Pfam" id="PF11959">
    <property type="entry name" value="DUF3473"/>
    <property type="match status" value="1"/>
</dbReference>
<dbReference type="Proteomes" id="UP000886101">
    <property type="component" value="Unassembled WGS sequence"/>
</dbReference>
<name>A0A7V5NZ24_9BACT</name>
<gene>
    <name evidence="2" type="ORF">ENJ96_02170</name>
</gene>
<dbReference type="InterPro" id="IPR002509">
    <property type="entry name" value="NODB_dom"/>
</dbReference>
<protein>
    <submittedName>
        <fullName evidence="2">DUF3473 domain-containing protein</fullName>
    </submittedName>
</protein>
<evidence type="ECO:0000259" key="1">
    <source>
        <dbReference type="PROSITE" id="PS51677"/>
    </source>
</evidence>
<dbReference type="SUPFAM" id="SSF88713">
    <property type="entry name" value="Glycoside hydrolase/deacetylase"/>
    <property type="match status" value="1"/>
</dbReference>
<comment type="caution">
    <text evidence="2">The sequence shown here is derived from an EMBL/GenBank/DDBJ whole genome shotgun (WGS) entry which is preliminary data.</text>
</comment>
<dbReference type="Pfam" id="PF01522">
    <property type="entry name" value="Polysacc_deac_1"/>
    <property type="match status" value="1"/>
</dbReference>
<dbReference type="CDD" id="cd10941">
    <property type="entry name" value="CE4_PuuE_HpPgdA_like_2"/>
    <property type="match status" value="1"/>
</dbReference>
<dbReference type="Gene3D" id="3.20.20.370">
    <property type="entry name" value="Glycoside hydrolase/deacetylase"/>
    <property type="match status" value="1"/>
</dbReference>
<feature type="domain" description="NodB homology" evidence="1">
    <location>
        <begin position="25"/>
        <end position="236"/>
    </location>
</feature>